<dbReference type="GO" id="GO:0016491">
    <property type="term" value="F:oxidoreductase activity"/>
    <property type="evidence" value="ECO:0007669"/>
    <property type="project" value="InterPro"/>
</dbReference>
<dbReference type="PROSITE" id="PS51318">
    <property type="entry name" value="TAT"/>
    <property type="match status" value="1"/>
</dbReference>
<evidence type="ECO:0000259" key="1">
    <source>
        <dbReference type="Pfam" id="PF09995"/>
    </source>
</evidence>
<dbReference type="PANTHER" id="PTHR37539:SF1">
    <property type="entry name" value="ER-BOUND OXYGENASE MPAB_MPAB'_RUBBER OXYGENASE CATALYTIC DOMAIN-CONTAINING PROTEIN"/>
    <property type="match status" value="1"/>
</dbReference>
<dbReference type="Pfam" id="PF09995">
    <property type="entry name" value="MPAB_Lcp_cat"/>
    <property type="match status" value="1"/>
</dbReference>
<protein>
    <submittedName>
        <fullName evidence="2">DUF2236 domain-containing protein</fullName>
    </submittedName>
</protein>
<dbReference type="EMBL" id="JANYMP010000005">
    <property type="protein sequence ID" value="MCS7477970.1"/>
    <property type="molecule type" value="Genomic_DNA"/>
</dbReference>
<sequence>MSDLSRRNLLSLGVALGLVGVTGVAPALAAPAGADPWWAWDDELDQVMATLLDTGQVPAVNTALRPWVNNNHALPTGLPTALATHLQHANALPAWADRAKLRLAADFNRRKDTYLFMLYGLGSGIMSTVIPREAKSVYWSAGGADMQDRAAKTFTFGYDLSELNAFEPGGQFVVTANKTRLVHAAVRHLLPQSPHWSAVADEQNGIPISNGDILVTFHSLGTFVHRKLVEWRVPMTAAEEDAFLHMWKVAIHLLGVRDEFIPQTWAAADAQAARVLTPILAPSFEGRELAEDLLGLTAQIDLGVTRGFLNEFVRYVLSDAIGDWLGLRRDLAAAALVRTGWPAYIAFREGLLPVMPVGFYMFDQFIRALAMLFLNNASSPTTTVITIPTGNRPGA</sequence>
<comment type="caution">
    <text evidence="2">The sequence shown here is derived from an EMBL/GenBank/DDBJ whole genome shotgun (WGS) entry which is preliminary data.</text>
</comment>
<accession>A0A9X2VJU6</accession>
<organism evidence="2 3">
    <name type="scientific">Umezawaea endophytica</name>
    <dbReference type="NCBI Taxonomy" id="1654476"/>
    <lineage>
        <taxon>Bacteria</taxon>
        <taxon>Bacillati</taxon>
        <taxon>Actinomycetota</taxon>
        <taxon>Actinomycetes</taxon>
        <taxon>Pseudonocardiales</taxon>
        <taxon>Pseudonocardiaceae</taxon>
        <taxon>Umezawaea</taxon>
    </lineage>
</organism>
<dbReference type="AlphaFoldDB" id="A0A9X2VJU6"/>
<reference evidence="2" key="1">
    <citation type="submission" date="2022-08" db="EMBL/GenBank/DDBJ databases">
        <authorList>
            <person name="Tistechok S."/>
            <person name="Samborskyy M."/>
            <person name="Roman I."/>
        </authorList>
    </citation>
    <scope>NUCLEOTIDE SEQUENCE</scope>
    <source>
        <strain evidence="2">DSM 103496</strain>
    </source>
</reference>
<feature type="domain" description="ER-bound oxygenase mpaB/mpaB'/Rubber oxygenase catalytic" evidence="1">
    <location>
        <begin position="115"/>
        <end position="338"/>
    </location>
</feature>
<evidence type="ECO:0000313" key="3">
    <source>
        <dbReference type="Proteomes" id="UP001141259"/>
    </source>
</evidence>
<gene>
    <name evidence="2" type="ORF">NZH93_13990</name>
</gene>
<dbReference type="RefSeq" id="WP_259623471.1">
    <property type="nucleotide sequence ID" value="NZ_JANYMP010000005.1"/>
</dbReference>
<dbReference type="InterPro" id="IPR006311">
    <property type="entry name" value="TAT_signal"/>
</dbReference>
<name>A0A9X2VJU6_9PSEU</name>
<dbReference type="Proteomes" id="UP001141259">
    <property type="component" value="Unassembled WGS sequence"/>
</dbReference>
<proteinExistence type="predicted"/>
<dbReference type="InterPro" id="IPR018713">
    <property type="entry name" value="MPAB/Lcp_cat_dom"/>
</dbReference>
<evidence type="ECO:0000313" key="2">
    <source>
        <dbReference type="EMBL" id="MCS7477970.1"/>
    </source>
</evidence>
<dbReference type="PANTHER" id="PTHR37539">
    <property type="entry name" value="SECRETED PROTEIN-RELATED"/>
    <property type="match status" value="1"/>
</dbReference>
<dbReference type="InterPro" id="IPR037473">
    <property type="entry name" value="Lcp-like"/>
</dbReference>
<keyword evidence="3" id="KW-1185">Reference proteome</keyword>